<sequence>MLVTGIILIPTAIATTPTAVQDLVDMRNVINAAASAIGDPNNPNRGFGFNLLGGSGAMGTADLVNNVTTTILRSKFQLNTNRTTWLLPPGDIANTSIPINDTAPGQPLATPTLPITTSLTLPSVLPTTTPTLNNVTIDLTTAYIDYVSAIPNLATSLRSLGTSYHREMNAPVREAIAQLSQGLSAFQSTMLLNQLIERLAVLRTIRASRSLESAQAAWNRFLNLPGAGSGSADDGADADADATLDTSPIEPMFKRSAIKRPPPKYGKYYTHQELWGKREPEAEQSEPGKASHVDVVVQLEEQRMKTAEEARVGRPFAV</sequence>
<gene>
    <name evidence="1" type="ORF">BDW02DRAFT_569208</name>
</gene>
<dbReference type="EMBL" id="ML975304">
    <property type="protein sequence ID" value="KAF1834311.1"/>
    <property type="molecule type" value="Genomic_DNA"/>
</dbReference>
<name>A0A6A5KE17_9PLEO</name>
<organism evidence="1 2">
    <name type="scientific">Decorospora gaudefroyi</name>
    <dbReference type="NCBI Taxonomy" id="184978"/>
    <lineage>
        <taxon>Eukaryota</taxon>
        <taxon>Fungi</taxon>
        <taxon>Dikarya</taxon>
        <taxon>Ascomycota</taxon>
        <taxon>Pezizomycotina</taxon>
        <taxon>Dothideomycetes</taxon>
        <taxon>Pleosporomycetidae</taxon>
        <taxon>Pleosporales</taxon>
        <taxon>Pleosporineae</taxon>
        <taxon>Pleosporaceae</taxon>
        <taxon>Decorospora</taxon>
    </lineage>
</organism>
<proteinExistence type="predicted"/>
<evidence type="ECO:0000313" key="1">
    <source>
        <dbReference type="EMBL" id="KAF1834311.1"/>
    </source>
</evidence>
<keyword evidence="2" id="KW-1185">Reference proteome</keyword>
<reference evidence="1" key="1">
    <citation type="submission" date="2020-01" db="EMBL/GenBank/DDBJ databases">
        <authorList>
            <consortium name="DOE Joint Genome Institute"/>
            <person name="Haridas S."/>
            <person name="Albert R."/>
            <person name="Binder M."/>
            <person name="Bloem J."/>
            <person name="Labutti K."/>
            <person name="Salamov A."/>
            <person name="Andreopoulos B."/>
            <person name="Baker S.E."/>
            <person name="Barry K."/>
            <person name="Bills G."/>
            <person name="Bluhm B.H."/>
            <person name="Cannon C."/>
            <person name="Castanera R."/>
            <person name="Culley D.E."/>
            <person name="Daum C."/>
            <person name="Ezra D."/>
            <person name="Gonzalez J.B."/>
            <person name="Henrissat B."/>
            <person name="Kuo A."/>
            <person name="Liang C."/>
            <person name="Lipzen A."/>
            <person name="Lutzoni F."/>
            <person name="Magnuson J."/>
            <person name="Mondo S."/>
            <person name="Nolan M."/>
            <person name="Ohm R."/>
            <person name="Pangilinan J."/>
            <person name="Park H.-J."/>
            <person name="Ramirez L."/>
            <person name="Alfaro M."/>
            <person name="Sun H."/>
            <person name="Tritt A."/>
            <person name="Yoshinaga Y."/>
            <person name="Zwiers L.-H."/>
            <person name="Turgeon B.G."/>
            <person name="Goodwin S.B."/>
            <person name="Spatafora J.W."/>
            <person name="Crous P.W."/>
            <person name="Grigoriev I.V."/>
        </authorList>
    </citation>
    <scope>NUCLEOTIDE SEQUENCE</scope>
    <source>
        <strain evidence="1">P77</strain>
    </source>
</reference>
<protein>
    <submittedName>
        <fullName evidence="1">Uncharacterized protein</fullName>
    </submittedName>
</protein>
<dbReference type="Proteomes" id="UP000800040">
    <property type="component" value="Unassembled WGS sequence"/>
</dbReference>
<evidence type="ECO:0000313" key="2">
    <source>
        <dbReference type="Proteomes" id="UP000800040"/>
    </source>
</evidence>
<dbReference type="AlphaFoldDB" id="A0A6A5KE17"/>
<accession>A0A6A5KE17</accession>
<dbReference type="OrthoDB" id="3860394at2759"/>